<protein>
    <recommendedName>
        <fullName evidence="1">Thoeris protein ThsB TIR-like domain-containing protein</fullName>
    </recommendedName>
</protein>
<gene>
    <name evidence="2" type="ORF">SLLFYP71_01188</name>
</gene>
<name>A0A6N3B301_9STRE</name>
<reference evidence="2" key="1">
    <citation type="submission" date="2019-11" db="EMBL/GenBank/DDBJ databases">
        <authorList>
            <person name="Feng L."/>
        </authorList>
    </citation>
    <scope>NUCLEOTIDE SEQUENCE</scope>
    <source>
        <strain evidence="2">SLutetiensisLFYP71</strain>
    </source>
</reference>
<accession>A0A6N3B301</accession>
<dbReference type="InterPro" id="IPR015032">
    <property type="entry name" value="ThsB__TIR-like_domain"/>
</dbReference>
<dbReference type="EMBL" id="CACRUI010000016">
    <property type="protein sequence ID" value="VYT98261.1"/>
    <property type="molecule type" value="Genomic_DNA"/>
</dbReference>
<evidence type="ECO:0000259" key="1">
    <source>
        <dbReference type="Pfam" id="PF08937"/>
    </source>
</evidence>
<sequence length="159" mass="18276">MARSVFYSFHYQNDISRVMVVRNRWVTQGGQIVSGVIDHADFEQVKRQGEAAIKRWINKQLEGTSVTVVLIGADTLNRPYVQYEIRESLRRGNAVIGVDIHRIRDFNGRMSTVCNHHTIIGQYDNGRPAYFDDIASGIYDYVYDDGYNNLGRWVETAVK</sequence>
<dbReference type="SUPFAM" id="SSF52206">
    <property type="entry name" value="Hypothetical protein MTH538"/>
    <property type="match status" value="1"/>
</dbReference>
<evidence type="ECO:0000313" key="2">
    <source>
        <dbReference type="EMBL" id="VYT98261.1"/>
    </source>
</evidence>
<dbReference type="Gene3D" id="3.40.50.11200">
    <property type="match status" value="1"/>
</dbReference>
<dbReference type="InterPro" id="IPR036490">
    <property type="entry name" value="ThsB_TIR-like_sf"/>
</dbReference>
<proteinExistence type="predicted"/>
<feature type="domain" description="Thoeris protein ThsB TIR-like" evidence="1">
    <location>
        <begin position="6"/>
        <end position="102"/>
    </location>
</feature>
<dbReference type="RefSeq" id="WP_074862751.1">
    <property type="nucleotide sequence ID" value="NZ_CACRUI010000016.1"/>
</dbReference>
<dbReference type="Pfam" id="PF08937">
    <property type="entry name" value="ThsB_TIR"/>
    <property type="match status" value="1"/>
</dbReference>
<organism evidence="2">
    <name type="scientific">Streptococcus lutetiensis</name>
    <dbReference type="NCBI Taxonomy" id="150055"/>
    <lineage>
        <taxon>Bacteria</taxon>
        <taxon>Bacillati</taxon>
        <taxon>Bacillota</taxon>
        <taxon>Bacilli</taxon>
        <taxon>Lactobacillales</taxon>
        <taxon>Streptococcaceae</taxon>
        <taxon>Streptococcus</taxon>
    </lineage>
</organism>
<dbReference type="AlphaFoldDB" id="A0A6N3B301"/>